<organism evidence="1 2">
    <name type="scientific">Fraxinus pennsylvanica</name>
    <dbReference type="NCBI Taxonomy" id="56036"/>
    <lineage>
        <taxon>Eukaryota</taxon>
        <taxon>Viridiplantae</taxon>
        <taxon>Streptophyta</taxon>
        <taxon>Embryophyta</taxon>
        <taxon>Tracheophyta</taxon>
        <taxon>Spermatophyta</taxon>
        <taxon>Magnoliopsida</taxon>
        <taxon>eudicotyledons</taxon>
        <taxon>Gunneridae</taxon>
        <taxon>Pentapetalae</taxon>
        <taxon>asterids</taxon>
        <taxon>lamiids</taxon>
        <taxon>Lamiales</taxon>
        <taxon>Oleaceae</taxon>
        <taxon>Oleeae</taxon>
        <taxon>Fraxinus</taxon>
    </lineage>
</organism>
<keyword evidence="2" id="KW-1185">Reference proteome</keyword>
<evidence type="ECO:0000313" key="2">
    <source>
        <dbReference type="Proteomes" id="UP000834106"/>
    </source>
</evidence>
<evidence type="ECO:0000313" key="1">
    <source>
        <dbReference type="EMBL" id="CAI9766959.1"/>
    </source>
</evidence>
<name>A0AAD2DUS4_9LAMI</name>
<sequence>MPTENLSVCVYVEKKSSGSLDPWDIPGTPDFDSCDYSQQSPSTDRIVKVEKIDRLNMKLMILRRKNVVVTGRIGPATVMHLDQNDKKMCNGGMGNVSFAKGSKMHKNNNSNVEVSDDDDFASLNIGLPGFASL</sequence>
<gene>
    <name evidence="1" type="ORF">FPE_LOCUS14389</name>
</gene>
<protein>
    <submittedName>
        <fullName evidence="1">Uncharacterized protein</fullName>
    </submittedName>
</protein>
<dbReference type="Proteomes" id="UP000834106">
    <property type="component" value="Chromosome 8"/>
</dbReference>
<dbReference type="AlphaFoldDB" id="A0AAD2DUS4"/>
<dbReference type="EMBL" id="OU503043">
    <property type="protein sequence ID" value="CAI9766959.1"/>
    <property type="molecule type" value="Genomic_DNA"/>
</dbReference>
<proteinExistence type="predicted"/>
<accession>A0AAD2DUS4</accession>
<reference evidence="1" key="1">
    <citation type="submission" date="2023-05" db="EMBL/GenBank/DDBJ databases">
        <authorList>
            <person name="Huff M."/>
        </authorList>
    </citation>
    <scope>NUCLEOTIDE SEQUENCE</scope>
</reference>